<protein>
    <submittedName>
        <fullName evidence="2">Uncharacterized protein</fullName>
    </submittedName>
</protein>
<proteinExistence type="predicted"/>
<dbReference type="GeneID" id="89507863"/>
<evidence type="ECO:0000313" key="3">
    <source>
        <dbReference type="Proteomes" id="UP000184278"/>
    </source>
</evidence>
<accession>A0A1M5ZPY9</accession>
<dbReference type="EMBL" id="FQXK01000021">
    <property type="protein sequence ID" value="SHI26218.1"/>
    <property type="molecule type" value="Genomic_DNA"/>
</dbReference>
<name>A0A1M5ZPY9_BUTFI</name>
<feature type="compositionally biased region" description="Acidic residues" evidence="1">
    <location>
        <begin position="29"/>
        <end position="58"/>
    </location>
</feature>
<evidence type="ECO:0000256" key="1">
    <source>
        <dbReference type="SAM" id="MobiDB-lite"/>
    </source>
</evidence>
<sequence length="268" mass="30140">MKKDFSKFIVTAMVATTFLSGCNSAQLELDSEDEATIEESAEEISEDKDDAATDDSVEEVSKDDKDAKTDDSTEEVVIDGTIISQTNNYAYVVHGDNEYCSVNLCESGEELCTIKQEDCDYPVNFEEGKVEEYENLLGSSSFVITIQSGDYYLLEVYSCKDEDVECIEEDYITDYFVEDIDSDGHDELIVNMIYMAGGRGGVFIFRKNNDSIQSAKVNADYNQVNVFYDSENKEINISYPTDSGEFEEITIPIEDALNDPEMVEFEDI</sequence>
<dbReference type="STRING" id="1121131.SAMN02745229_02541"/>
<dbReference type="RefSeq" id="WP_073388324.1">
    <property type="nucleotide sequence ID" value="NZ_FQXK01000021.1"/>
</dbReference>
<feature type="compositionally biased region" description="Basic and acidic residues" evidence="1">
    <location>
        <begin position="59"/>
        <end position="71"/>
    </location>
</feature>
<reference evidence="3" key="1">
    <citation type="submission" date="2016-11" db="EMBL/GenBank/DDBJ databases">
        <authorList>
            <person name="Varghese N."/>
            <person name="Submissions S."/>
        </authorList>
    </citation>
    <scope>NUCLEOTIDE SEQUENCE [LARGE SCALE GENOMIC DNA]</scope>
    <source>
        <strain evidence="3">DSM 3071</strain>
    </source>
</reference>
<evidence type="ECO:0000313" key="2">
    <source>
        <dbReference type="EMBL" id="SHI26218.1"/>
    </source>
</evidence>
<dbReference type="Proteomes" id="UP000184278">
    <property type="component" value="Unassembled WGS sequence"/>
</dbReference>
<dbReference type="AlphaFoldDB" id="A0A1M5ZPY9"/>
<feature type="region of interest" description="Disordered" evidence="1">
    <location>
        <begin position="29"/>
        <end position="73"/>
    </location>
</feature>
<keyword evidence="3" id="KW-1185">Reference proteome</keyword>
<organism evidence="2 3">
    <name type="scientific">Butyrivibrio fibrisolvens DSM 3071</name>
    <dbReference type="NCBI Taxonomy" id="1121131"/>
    <lineage>
        <taxon>Bacteria</taxon>
        <taxon>Bacillati</taxon>
        <taxon>Bacillota</taxon>
        <taxon>Clostridia</taxon>
        <taxon>Lachnospirales</taxon>
        <taxon>Lachnospiraceae</taxon>
        <taxon>Butyrivibrio</taxon>
    </lineage>
</organism>
<dbReference type="PROSITE" id="PS51257">
    <property type="entry name" value="PROKAR_LIPOPROTEIN"/>
    <property type="match status" value="1"/>
</dbReference>
<gene>
    <name evidence="2" type="ORF">SAMN02745229_02541</name>
</gene>